<keyword evidence="4 8" id="KW-0812">Transmembrane</keyword>
<keyword evidence="13" id="KW-1185">Reference proteome</keyword>
<dbReference type="InterPro" id="IPR008969">
    <property type="entry name" value="CarboxyPept-like_regulatory"/>
</dbReference>
<dbReference type="EMBL" id="QASA01000001">
    <property type="protein sequence ID" value="RDC63875.1"/>
    <property type="molecule type" value="Genomic_DNA"/>
</dbReference>
<dbReference type="Proteomes" id="UP000253919">
    <property type="component" value="Unassembled WGS sequence"/>
</dbReference>
<feature type="domain" description="TonB-dependent receptor-like beta-barrel" evidence="10">
    <location>
        <begin position="397"/>
        <end position="948"/>
    </location>
</feature>
<dbReference type="Gene3D" id="2.40.170.20">
    <property type="entry name" value="TonB-dependent receptor, beta-barrel domain"/>
    <property type="match status" value="1"/>
</dbReference>
<dbReference type="InterPro" id="IPR023996">
    <property type="entry name" value="TonB-dep_OMP_SusC/RagA"/>
</dbReference>
<dbReference type="SUPFAM" id="SSF49464">
    <property type="entry name" value="Carboxypeptidase regulatory domain-like"/>
    <property type="match status" value="1"/>
</dbReference>
<dbReference type="InterPro" id="IPR037066">
    <property type="entry name" value="Plug_dom_sf"/>
</dbReference>
<keyword evidence="7 8" id="KW-0998">Cell outer membrane</keyword>
<dbReference type="Gene3D" id="2.60.40.1120">
    <property type="entry name" value="Carboxypeptidase-like, regulatory domain"/>
    <property type="match status" value="1"/>
</dbReference>
<evidence type="ECO:0000259" key="11">
    <source>
        <dbReference type="Pfam" id="PF07715"/>
    </source>
</evidence>
<dbReference type="InterPro" id="IPR039426">
    <property type="entry name" value="TonB-dep_rcpt-like"/>
</dbReference>
<comment type="subcellular location">
    <subcellularLocation>
        <location evidence="1 8">Cell outer membrane</location>
        <topology evidence="1 8">Multi-pass membrane protein</topology>
    </subcellularLocation>
</comment>
<dbReference type="NCBIfam" id="TIGR04056">
    <property type="entry name" value="OMP_RagA_SusC"/>
    <property type="match status" value="1"/>
</dbReference>
<evidence type="ECO:0000256" key="2">
    <source>
        <dbReference type="ARBA" id="ARBA00022448"/>
    </source>
</evidence>
<dbReference type="Pfam" id="PF00593">
    <property type="entry name" value="TonB_dep_Rec_b-barrel"/>
    <property type="match status" value="1"/>
</dbReference>
<dbReference type="Pfam" id="PF13715">
    <property type="entry name" value="CarbopepD_reg_2"/>
    <property type="match status" value="1"/>
</dbReference>
<dbReference type="Pfam" id="PF07715">
    <property type="entry name" value="Plug"/>
    <property type="match status" value="1"/>
</dbReference>
<keyword evidence="2 8" id="KW-0813">Transport</keyword>
<evidence type="ECO:0000256" key="4">
    <source>
        <dbReference type="ARBA" id="ARBA00022692"/>
    </source>
</evidence>
<dbReference type="AlphaFoldDB" id="A0A369QJR4"/>
<dbReference type="SUPFAM" id="SSF56935">
    <property type="entry name" value="Porins"/>
    <property type="match status" value="1"/>
</dbReference>
<sequence>MLLALGQPAFSAPHFTSKPAVVRPIAWTITGKVVTPAGEAIPGVTVLQKGTSNGTATDVDGSYSISVPEAGGSLVFSFIGYTTQEKAYTGPGNLNITLTDDAKALEEVVVVGYGTQKKSDLTGSVAAVSAKDFNPGNVNTPEQLIVGKVPGVQITTNGGAPGSGSQIRIRGGASLNANNDPLIVIDGVPVDNDKISGAPNPLSLVNPNDIASFNILKDASATAIYGSRASNGVIIITTKKGKAGDKLTIGFSSLGSYSQVRNTIDVLSADQFRAVVNERGTEAQKALLGNANTNWQDQIFQKAFSTDNNLSFTGSYKSLPYRLSLGHLDQDGIIRTSNLKRNSIALSLNPTFLDEHLTVNLNVKGTISKSRFSSEGAIGSAVAFDPTQPVNVSETKYGGYFEWLDASGRPNTVAPRNPLSTLEQRQDVGEVKRSIGNLQFDYRFHFLPELRANLNLGYDIVRGEGSTSEPITLAGVFNQGGNRTQYSQEKDNRLLDFYLNYTKELTAIQSRIEVMGGYSYQNFLRHEPSYAGLNAAGDTLTPAAAFPFETEKTLLAFFGRLNYSFKDRYLVTANLRRDASSAFGPNNKWGTFPSVALAWRLVEEPFLQGSNFFTDLKVRLGYGITGQQELLDDNYPYLARYRYSEGTATYPFGDQYYLTLRPAGYDENIKWEETKAYNAGLDFGLFRGKVAGTVDYYFKKTEDLISQIAPAAGTNLTNQIFTNVGNLQNEGVEIALNFSPITKDNFTWTFGVNGTYNQSKITKLSNVSNPSSPGLARGAIAGGTGNMLQIHSVGYAPYTFYTYKQVYDQNNKPIEGAYVDLNEDGIINEQDLYRYKSPQPKVFLGFNSNVTVKNWTAGVVLRANLGNYMYNNVRSNNGTYRSIANSTYLSNMVTDVLQTNFTNNQFFSDYYIENASFLRLDNINVSYNFGKIIQQKVNLRVSATAQNVFVITNYSGLDPESQFNNNNIGGGIDNNYYPRPRTFSLGLNLDF</sequence>
<dbReference type="GO" id="GO:0009279">
    <property type="term" value="C:cell outer membrane"/>
    <property type="evidence" value="ECO:0007669"/>
    <property type="project" value="UniProtKB-SubCell"/>
</dbReference>
<feature type="domain" description="TonB-dependent receptor plug" evidence="11">
    <location>
        <begin position="118"/>
        <end position="233"/>
    </location>
</feature>
<evidence type="ECO:0000259" key="10">
    <source>
        <dbReference type="Pfam" id="PF00593"/>
    </source>
</evidence>
<dbReference type="PROSITE" id="PS52016">
    <property type="entry name" value="TONB_DEPENDENT_REC_3"/>
    <property type="match status" value="1"/>
</dbReference>
<reference evidence="12 13" key="1">
    <citation type="submission" date="2018-04" db="EMBL/GenBank/DDBJ databases">
        <title>Adhaeribacter sp. HMF7616 genome sequencing and assembly.</title>
        <authorList>
            <person name="Kang H."/>
            <person name="Kang J."/>
            <person name="Cha I."/>
            <person name="Kim H."/>
            <person name="Joh K."/>
        </authorList>
    </citation>
    <scope>NUCLEOTIDE SEQUENCE [LARGE SCALE GENOMIC DNA]</scope>
    <source>
        <strain evidence="12 13">HMF7616</strain>
    </source>
</reference>
<evidence type="ECO:0000256" key="6">
    <source>
        <dbReference type="ARBA" id="ARBA00023136"/>
    </source>
</evidence>
<keyword evidence="5 9" id="KW-0798">TonB box</keyword>
<evidence type="ECO:0000313" key="13">
    <source>
        <dbReference type="Proteomes" id="UP000253919"/>
    </source>
</evidence>
<keyword evidence="6 8" id="KW-0472">Membrane</keyword>
<gene>
    <name evidence="12" type="ORF">AHMF7616_02484</name>
</gene>
<dbReference type="Gene3D" id="2.170.130.10">
    <property type="entry name" value="TonB-dependent receptor, plug domain"/>
    <property type="match status" value="1"/>
</dbReference>
<proteinExistence type="inferred from homology"/>
<keyword evidence="12" id="KW-0675">Receptor</keyword>
<evidence type="ECO:0000256" key="1">
    <source>
        <dbReference type="ARBA" id="ARBA00004571"/>
    </source>
</evidence>
<dbReference type="InterPro" id="IPR012910">
    <property type="entry name" value="Plug_dom"/>
</dbReference>
<name>A0A369QJR4_9BACT</name>
<accession>A0A369QJR4</accession>
<protein>
    <submittedName>
        <fullName evidence="12">TonB-dependent receptor SusC</fullName>
    </submittedName>
</protein>
<evidence type="ECO:0000256" key="3">
    <source>
        <dbReference type="ARBA" id="ARBA00022452"/>
    </source>
</evidence>
<dbReference type="FunFam" id="2.170.130.10:FF:000008">
    <property type="entry name" value="SusC/RagA family TonB-linked outer membrane protein"/>
    <property type="match status" value="1"/>
</dbReference>
<keyword evidence="3 8" id="KW-1134">Transmembrane beta strand</keyword>
<comment type="caution">
    <text evidence="12">The sequence shown here is derived from an EMBL/GenBank/DDBJ whole genome shotgun (WGS) entry which is preliminary data.</text>
</comment>
<comment type="similarity">
    <text evidence="8 9">Belongs to the TonB-dependent receptor family.</text>
</comment>
<organism evidence="12 13">
    <name type="scientific">Adhaeribacter pallidiroseus</name>
    <dbReference type="NCBI Taxonomy" id="2072847"/>
    <lineage>
        <taxon>Bacteria</taxon>
        <taxon>Pseudomonadati</taxon>
        <taxon>Bacteroidota</taxon>
        <taxon>Cytophagia</taxon>
        <taxon>Cytophagales</taxon>
        <taxon>Hymenobacteraceae</taxon>
        <taxon>Adhaeribacter</taxon>
    </lineage>
</organism>
<dbReference type="InterPro" id="IPR000531">
    <property type="entry name" value="Beta-barrel_TonB"/>
</dbReference>
<evidence type="ECO:0000313" key="12">
    <source>
        <dbReference type="EMBL" id="RDC63875.1"/>
    </source>
</evidence>
<evidence type="ECO:0000256" key="7">
    <source>
        <dbReference type="ARBA" id="ARBA00023237"/>
    </source>
</evidence>
<dbReference type="NCBIfam" id="TIGR04057">
    <property type="entry name" value="SusC_RagA_signa"/>
    <property type="match status" value="1"/>
</dbReference>
<evidence type="ECO:0000256" key="8">
    <source>
        <dbReference type="PROSITE-ProRule" id="PRU01360"/>
    </source>
</evidence>
<dbReference type="InterPro" id="IPR023997">
    <property type="entry name" value="TonB-dep_OMP_SusC/RagA_CS"/>
</dbReference>
<evidence type="ECO:0000256" key="5">
    <source>
        <dbReference type="ARBA" id="ARBA00023077"/>
    </source>
</evidence>
<dbReference type="InterPro" id="IPR036942">
    <property type="entry name" value="Beta-barrel_TonB_sf"/>
</dbReference>
<evidence type="ECO:0000256" key="9">
    <source>
        <dbReference type="RuleBase" id="RU003357"/>
    </source>
</evidence>